<dbReference type="Proteomes" id="UP000187203">
    <property type="component" value="Unassembled WGS sequence"/>
</dbReference>
<gene>
    <name evidence="1" type="ORF">COLO4_00072</name>
</gene>
<keyword evidence="2" id="KW-1185">Reference proteome</keyword>
<comment type="caution">
    <text evidence="1">The sequence shown here is derived from an EMBL/GenBank/DDBJ whole genome shotgun (WGS) entry which is preliminary data.</text>
</comment>
<dbReference type="EMBL" id="AWUE01000454">
    <property type="protein sequence ID" value="OMP14305.1"/>
    <property type="molecule type" value="Genomic_DNA"/>
</dbReference>
<protein>
    <submittedName>
        <fullName evidence="1">Uncharacterized protein</fullName>
    </submittedName>
</protein>
<accession>A0A1R3L4N6</accession>
<organism evidence="1 2">
    <name type="scientific">Corchorus olitorius</name>
    <dbReference type="NCBI Taxonomy" id="93759"/>
    <lineage>
        <taxon>Eukaryota</taxon>
        <taxon>Viridiplantae</taxon>
        <taxon>Streptophyta</taxon>
        <taxon>Embryophyta</taxon>
        <taxon>Tracheophyta</taxon>
        <taxon>Spermatophyta</taxon>
        <taxon>Magnoliopsida</taxon>
        <taxon>eudicotyledons</taxon>
        <taxon>Gunneridae</taxon>
        <taxon>Pentapetalae</taxon>
        <taxon>rosids</taxon>
        <taxon>malvids</taxon>
        <taxon>Malvales</taxon>
        <taxon>Malvaceae</taxon>
        <taxon>Grewioideae</taxon>
        <taxon>Apeibeae</taxon>
        <taxon>Corchorus</taxon>
    </lineage>
</organism>
<evidence type="ECO:0000313" key="2">
    <source>
        <dbReference type="Proteomes" id="UP000187203"/>
    </source>
</evidence>
<dbReference type="AlphaFoldDB" id="A0A1R3L4N6"/>
<sequence length="66" mass="7426">MAYTGEMLPTAKTIKEMLPRKYGTKKAQSCNNSMKQKALKAPILARHIPKEKEMIRVKIAPGTWPA</sequence>
<proteinExistence type="predicted"/>
<evidence type="ECO:0000313" key="1">
    <source>
        <dbReference type="EMBL" id="OMP14305.1"/>
    </source>
</evidence>
<reference evidence="2" key="1">
    <citation type="submission" date="2013-09" db="EMBL/GenBank/DDBJ databases">
        <title>Corchorus olitorius genome sequencing.</title>
        <authorList>
            <person name="Alam M."/>
            <person name="Haque M.S."/>
            <person name="Islam M.S."/>
            <person name="Emdad E.M."/>
            <person name="Islam M.M."/>
            <person name="Ahmed B."/>
            <person name="Halim A."/>
            <person name="Hossen Q.M.M."/>
            <person name="Hossain M.Z."/>
            <person name="Ahmed R."/>
            <person name="Khan M.M."/>
            <person name="Islam R."/>
            <person name="Rashid M.M."/>
            <person name="Khan S.A."/>
            <person name="Rahman M.S."/>
            <person name="Alam M."/>
            <person name="Yahiya A.S."/>
            <person name="Khan M.S."/>
            <person name="Azam M.S."/>
            <person name="Haque T."/>
            <person name="Lashkar M.Z.H."/>
            <person name="Akhand A.I."/>
            <person name="Morshed G."/>
            <person name="Roy S."/>
            <person name="Uddin K.S."/>
            <person name="Rabeya T."/>
            <person name="Hossain A.S."/>
            <person name="Chowdhury A."/>
            <person name="Snigdha A.R."/>
            <person name="Mortoza M.S."/>
            <person name="Matin S.A."/>
            <person name="Hoque S.M.E."/>
            <person name="Islam M.K."/>
            <person name="Roy D.K."/>
            <person name="Haider R."/>
            <person name="Moosa M.M."/>
            <person name="Elias S.M."/>
            <person name="Hasan A.M."/>
            <person name="Jahan S."/>
            <person name="Shafiuddin M."/>
            <person name="Mahmood N."/>
            <person name="Shommy N.S."/>
        </authorList>
    </citation>
    <scope>NUCLEOTIDE SEQUENCE [LARGE SCALE GENOMIC DNA]</scope>
    <source>
        <strain evidence="2">cv. O-4</strain>
    </source>
</reference>
<name>A0A1R3L4N6_9ROSI</name>